<reference evidence="16 17" key="1">
    <citation type="submission" date="2024-01" db="EMBL/GenBank/DDBJ databases">
        <authorList>
            <person name="Allen C."/>
            <person name="Tagirdzhanova G."/>
        </authorList>
    </citation>
    <scope>NUCLEOTIDE SEQUENCE [LARGE SCALE GENOMIC DNA]</scope>
    <source>
        <strain evidence="16 17">CBS 119000</strain>
    </source>
</reference>
<evidence type="ECO:0000313" key="16">
    <source>
        <dbReference type="EMBL" id="CAK7271339.1"/>
    </source>
</evidence>
<dbReference type="SUPFAM" id="SSF82114">
    <property type="entry name" value="Riboflavin kinase-like"/>
    <property type="match status" value="1"/>
</dbReference>
<keyword evidence="7" id="KW-0288">FMN</keyword>
<protein>
    <recommendedName>
        <fullName evidence="5">Riboflavin kinase</fullName>
        <ecNumber evidence="4">2.7.1.26</ecNumber>
    </recommendedName>
    <alternativeName>
        <fullName evidence="12">Flavin mononucleotide kinase 1</fullName>
    </alternativeName>
</protein>
<keyword evidence="6" id="KW-0285">Flavoprotein</keyword>
<dbReference type="Gene3D" id="2.40.30.30">
    <property type="entry name" value="Riboflavin kinase-like"/>
    <property type="match status" value="1"/>
</dbReference>
<dbReference type="InterPro" id="IPR015865">
    <property type="entry name" value="Riboflavin_kinase_bac/euk"/>
</dbReference>
<evidence type="ECO:0000256" key="13">
    <source>
        <dbReference type="ARBA" id="ARBA00047880"/>
    </source>
</evidence>
<evidence type="ECO:0000256" key="10">
    <source>
        <dbReference type="ARBA" id="ARBA00022777"/>
    </source>
</evidence>
<evidence type="ECO:0000256" key="3">
    <source>
        <dbReference type="ARBA" id="ARBA00010108"/>
    </source>
</evidence>
<gene>
    <name evidence="16" type="ORF">SEPCBS119000_004549</name>
</gene>
<feature type="compositionally biased region" description="Polar residues" evidence="14">
    <location>
        <begin position="106"/>
        <end position="128"/>
    </location>
</feature>
<dbReference type="EC" id="2.7.1.26" evidence="4"/>
<comment type="similarity">
    <text evidence="3">Belongs to the flavokinase family.</text>
</comment>
<evidence type="ECO:0000256" key="12">
    <source>
        <dbReference type="ARBA" id="ARBA00029960"/>
    </source>
</evidence>
<feature type="domain" description="Riboflavin kinase" evidence="15">
    <location>
        <begin position="462"/>
        <end position="611"/>
    </location>
</feature>
<evidence type="ECO:0000313" key="17">
    <source>
        <dbReference type="Proteomes" id="UP001642502"/>
    </source>
</evidence>
<evidence type="ECO:0000256" key="8">
    <source>
        <dbReference type="ARBA" id="ARBA00022679"/>
    </source>
</evidence>
<comment type="catalytic activity">
    <reaction evidence="13">
        <text>riboflavin + ATP = FMN + ADP + H(+)</text>
        <dbReference type="Rhea" id="RHEA:14357"/>
        <dbReference type="ChEBI" id="CHEBI:15378"/>
        <dbReference type="ChEBI" id="CHEBI:30616"/>
        <dbReference type="ChEBI" id="CHEBI:57986"/>
        <dbReference type="ChEBI" id="CHEBI:58210"/>
        <dbReference type="ChEBI" id="CHEBI:456216"/>
        <dbReference type="EC" id="2.7.1.26"/>
    </reaction>
</comment>
<dbReference type="SMART" id="SM00904">
    <property type="entry name" value="Flavokinase"/>
    <property type="match status" value="1"/>
</dbReference>
<keyword evidence="9" id="KW-0547">Nucleotide-binding</keyword>
<comment type="caution">
    <text evidence="16">The sequence shown here is derived from an EMBL/GenBank/DDBJ whole genome shotgun (WGS) entry which is preliminary data.</text>
</comment>
<dbReference type="EMBL" id="CAWUON010000071">
    <property type="protein sequence ID" value="CAK7271339.1"/>
    <property type="molecule type" value="Genomic_DNA"/>
</dbReference>
<keyword evidence="11" id="KW-0067">ATP-binding</keyword>
<dbReference type="Proteomes" id="UP001642502">
    <property type="component" value="Unassembled WGS sequence"/>
</dbReference>
<feature type="compositionally biased region" description="Pro residues" evidence="14">
    <location>
        <begin position="45"/>
        <end position="61"/>
    </location>
</feature>
<evidence type="ECO:0000256" key="2">
    <source>
        <dbReference type="ARBA" id="ARBA00005201"/>
    </source>
</evidence>
<keyword evidence="8" id="KW-0808">Transferase</keyword>
<dbReference type="PANTHER" id="PTHR22749">
    <property type="entry name" value="RIBOFLAVIN KINASE/FMN ADENYLYLTRANSFERASE"/>
    <property type="match status" value="1"/>
</dbReference>
<dbReference type="InterPro" id="IPR023465">
    <property type="entry name" value="Riboflavin_kinase_dom_sf"/>
</dbReference>
<evidence type="ECO:0000256" key="14">
    <source>
        <dbReference type="SAM" id="MobiDB-lite"/>
    </source>
</evidence>
<comment type="pathway">
    <text evidence="2">Cofactor biosynthesis; FMN biosynthesis; FMN from riboflavin (ATP route): step 1/1.</text>
</comment>
<accession>A0ABP0DSW6</accession>
<name>A0ABP0DSW6_9PEZI</name>
<evidence type="ECO:0000256" key="9">
    <source>
        <dbReference type="ARBA" id="ARBA00022741"/>
    </source>
</evidence>
<evidence type="ECO:0000256" key="1">
    <source>
        <dbReference type="ARBA" id="ARBA00003572"/>
    </source>
</evidence>
<evidence type="ECO:0000256" key="5">
    <source>
        <dbReference type="ARBA" id="ARBA00017394"/>
    </source>
</evidence>
<keyword evidence="10" id="KW-0418">Kinase</keyword>
<feature type="region of interest" description="Disordered" evidence="14">
    <location>
        <begin position="89"/>
        <end position="131"/>
    </location>
</feature>
<feature type="region of interest" description="Disordered" evidence="14">
    <location>
        <begin position="1"/>
        <end position="68"/>
    </location>
</feature>
<organism evidence="16 17">
    <name type="scientific">Sporothrix epigloea</name>
    <dbReference type="NCBI Taxonomy" id="1892477"/>
    <lineage>
        <taxon>Eukaryota</taxon>
        <taxon>Fungi</taxon>
        <taxon>Dikarya</taxon>
        <taxon>Ascomycota</taxon>
        <taxon>Pezizomycotina</taxon>
        <taxon>Sordariomycetes</taxon>
        <taxon>Sordariomycetidae</taxon>
        <taxon>Ophiostomatales</taxon>
        <taxon>Ophiostomataceae</taxon>
        <taxon>Sporothrix</taxon>
    </lineage>
</organism>
<dbReference type="Pfam" id="PF01687">
    <property type="entry name" value="Flavokinase"/>
    <property type="match status" value="1"/>
</dbReference>
<evidence type="ECO:0000256" key="11">
    <source>
        <dbReference type="ARBA" id="ARBA00022840"/>
    </source>
</evidence>
<evidence type="ECO:0000256" key="7">
    <source>
        <dbReference type="ARBA" id="ARBA00022643"/>
    </source>
</evidence>
<keyword evidence="17" id="KW-1185">Reference proteome</keyword>
<sequence length="679" mass="72402">MNDSTTKMNENQQPQTRMAIQRKPVQRQALPNDPPARDGVNRKQPPTPLGVPTEYMPPPPAYGSHLFELGTGDDLETEQRLAEMQLSDAAGASNGRAAGEGLPRQDLNSRATLTSIPTEIPTSTQSTVRAAAPGIRDKAAGASAETRPGAAISEKKEPSIWKTALDETRFFAGGLLTKPYEAAKHFAVLRHSGGLILYRGPSTNVVVTVFSTPSHPVAPADRTVWLQRRGYSGATGLKLKTLVGASGSWLDVTPEREAVASALPAADERGYQRDITKFMKKTIGSHAEKVLANLQPRETLVVRIPAACADGYFRLVVCSGGRVDGSTKRKVLCGSPVFRVASTSTDASIFRGASLSTLPLEAGIKIASLVGNNAVTNAAAPIVSTVQDQISKYQPGAVGTLAAQTAYDNSKLASKVDEAGEAWGRRREQSYHAYGADGSGHDHDEGDANLPPRVLGNDSGPTAPFPLQFQGRVVPGTGKSTAEWGVPTANLEGVSDDVRLRMRGVYFGWAAFVPSKNSPQDHCLPRDWIETIVTIGQSPWGPAGRTATSVVSRSDVVAHLLYDLGTASIFGIKLDILLMGFVRPLAAVVDGAPAVMAAAEHDASLVVSSLSRPAWGPQATLARMASDKCGHSLSDKYVDTRGKLQKQIDRIPMHWAGVRTEAGARRDQLYGNGGFWIKR</sequence>
<evidence type="ECO:0000256" key="4">
    <source>
        <dbReference type="ARBA" id="ARBA00012105"/>
    </source>
</evidence>
<evidence type="ECO:0000259" key="15">
    <source>
        <dbReference type="SMART" id="SM00904"/>
    </source>
</evidence>
<evidence type="ECO:0000256" key="6">
    <source>
        <dbReference type="ARBA" id="ARBA00022630"/>
    </source>
</evidence>
<dbReference type="InterPro" id="IPR023468">
    <property type="entry name" value="Riboflavin_kinase"/>
</dbReference>
<comment type="function">
    <text evidence="1">Catalyzes the phosphorylation of riboflavin (vitamin B2) to form flavin mononucleotide (FMN) coenzyme.</text>
</comment>
<dbReference type="PANTHER" id="PTHR22749:SF6">
    <property type="entry name" value="RIBOFLAVIN KINASE"/>
    <property type="match status" value="1"/>
</dbReference>
<proteinExistence type="inferred from homology"/>
<feature type="compositionally biased region" description="Polar residues" evidence="14">
    <location>
        <begin position="1"/>
        <end position="18"/>
    </location>
</feature>